<accession>A0ABR8UF37</accession>
<sequence>MNKTIQWVSFVLAAVAINIPAFLLASFTLFGTSEGTSIFSIDYAVAALIVILANGSIAALFLAINRNYARGFFYALVASVAEAICLYIVLVTFNMNVLLITGIVIVINIVLLIYIITSTKAKPVMHKQS</sequence>
<dbReference type="Proteomes" id="UP000626786">
    <property type="component" value="Unassembled WGS sequence"/>
</dbReference>
<evidence type="ECO:0000256" key="1">
    <source>
        <dbReference type="SAM" id="Phobius"/>
    </source>
</evidence>
<feature type="transmembrane region" description="Helical" evidence="1">
    <location>
        <begin position="97"/>
        <end position="117"/>
    </location>
</feature>
<keyword evidence="3" id="KW-1185">Reference proteome</keyword>
<organism evidence="2 3">
    <name type="scientific">Sporosarcina quadrami</name>
    <dbReference type="NCBI Taxonomy" id="2762234"/>
    <lineage>
        <taxon>Bacteria</taxon>
        <taxon>Bacillati</taxon>
        <taxon>Bacillota</taxon>
        <taxon>Bacilli</taxon>
        <taxon>Bacillales</taxon>
        <taxon>Caryophanaceae</taxon>
        <taxon>Sporosarcina</taxon>
    </lineage>
</organism>
<gene>
    <name evidence="2" type="ORF">H9649_16815</name>
</gene>
<reference evidence="2 3" key="1">
    <citation type="submission" date="2020-08" db="EMBL/GenBank/DDBJ databases">
        <title>A Genomic Blueprint of the Chicken Gut Microbiome.</title>
        <authorList>
            <person name="Gilroy R."/>
            <person name="Ravi A."/>
            <person name="Getino M."/>
            <person name="Pursley I."/>
            <person name="Horton D.L."/>
            <person name="Alikhan N.-F."/>
            <person name="Baker D."/>
            <person name="Gharbi K."/>
            <person name="Hall N."/>
            <person name="Watson M."/>
            <person name="Adriaenssens E.M."/>
            <person name="Foster-Nyarko E."/>
            <person name="Jarju S."/>
            <person name="Secka A."/>
            <person name="Antonio M."/>
            <person name="Oren A."/>
            <person name="Chaudhuri R."/>
            <person name="La Ragione R.M."/>
            <person name="Hildebrand F."/>
            <person name="Pallen M.J."/>
        </authorList>
    </citation>
    <scope>NUCLEOTIDE SEQUENCE [LARGE SCALE GENOMIC DNA]</scope>
    <source>
        <strain evidence="2 3">Sa2YVA2</strain>
    </source>
</reference>
<dbReference type="RefSeq" id="WP_191696060.1">
    <property type="nucleotide sequence ID" value="NZ_JACSQN010000025.1"/>
</dbReference>
<evidence type="ECO:0000313" key="2">
    <source>
        <dbReference type="EMBL" id="MBD7986234.1"/>
    </source>
</evidence>
<comment type="caution">
    <text evidence="2">The sequence shown here is derived from an EMBL/GenBank/DDBJ whole genome shotgun (WGS) entry which is preliminary data.</text>
</comment>
<feature type="transmembrane region" description="Helical" evidence="1">
    <location>
        <begin position="7"/>
        <end position="31"/>
    </location>
</feature>
<protein>
    <submittedName>
        <fullName evidence="2">Uncharacterized protein</fullName>
    </submittedName>
</protein>
<proteinExistence type="predicted"/>
<name>A0ABR8UF37_9BACL</name>
<feature type="transmembrane region" description="Helical" evidence="1">
    <location>
        <begin position="43"/>
        <end position="64"/>
    </location>
</feature>
<keyword evidence="1" id="KW-1133">Transmembrane helix</keyword>
<evidence type="ECO:0000313" key="3">
    <source>
        <dbReference type="Proteomes" id="UP000626786"/>
    </source>
</evidence>
<keyword evidence="1" id="KW-0812">Transmembrane</keyword>
<keyword evidence="1" id="KW-0472">Membrane</keyword>
<feature type="transmembrane region" description="Helical" evidence="1">
    <location>
        <begin position="71"/>
        <end position="91"/>
    </location>
</feature>
<dbReference type="EMBL" id="JACSQN010000025">
    <property type="protein sequence ID" value="MBD7986234.1"/>
    <property type="molecule type" value="Genomic_DNA"/>
</dbReference>